<comment type="caution">
    <text evidence="2">The sequence shown here is derived from an EMBL/GenBank/DDBJ whole genome shotgun (WGS) entry which is preliminary data.</text>
</comment>
<dbReference type="InterPro" id="IPR001932">
    <property type="entry name" value="PPM-type_phosphatase-like_dom"/>
</dbReference>
<dbReference type="EMBL" id="JBFPJR010000004">
    <property type="protein sequence ID" value="MEX0426605.1"/>
    <property type="molecule type" value="Genomic_DNA"/>
</dbReference>
<dbReference type="Gene3D" id="3.60.40.10">
    <property type="entry name" value="PPM-type phosphatase domain"/>
    <property type="match status" value="1"/>
</dbReference>
<organism evidence="2 3">
    <name type="scientific">Nocardioides eburneus</name>
    <dbReference type="NCBI Taxonomy" id="3231482"/>
    <lineage>
        <taxon>Bacteria</taxon>
        <taxon>Bacillati</taxon>
        <taxon>Actinomycetota</taxon>
        <taxon>Actinomycetes</taxon>
        <taxon>Propionibacteriales</taxon>
        <taxon>Nocardioidaceae</taxon>
        <taxon>Nocardioides</taxon>
    </lineage>
</organism>
<dbReference type="CDD" id="cd00143">
    <property type="entry name" value="PP2Cc"/>
    <property type="match status" value="1"/>
</dbReference>
<evidence type="ECO:0000313" key="2">
    <source>
        <dbReference type="EMBL" id="MEX0426605.1"/>
    </source>
</evidence>
<dbReference type="Pfam" id="PF13672">
    <property type="entry name" value="PP2C_2"/>
    <property type="match status" value="1"/>
</dbReference>
<dbReference type="InterPro" id="IPR015655">
    <property type="entry name" value="PP2C"/>
</dbReference>
<accession>A0ABV3SUI2</accession>
<gene>
    <name evidence="2" type="ORF">AB3X52_03160</name>
</gene>
<dbReference type="SMART" id="SM00331">
    <property type="entry name" value="PP2C_SIG"/>
    <property type="match status" value="1"/>
</dbReference>
<dbReference type="GO" id="GO:0004722">
    <property type="term" value="F:protein serine/threonine phosphatase activity"/>
    <property type="evidence" value="ECO:0007669"/>
    <property type="project" value="UniProtKB-EC"/>
</dbReference>
<evidence type="ECO:0000313" key="3">
    <source>
        <dbReference type="Proteomes" id="UP001556631"/>
    </source>
</evidence>
<dbReference type="EC" id="3.1.3.16" evidence="2"/>
<proteinExistence type="predicted"/>
<dbReference type="InterPro" id="IPR036457">
    <property type="entry name" value="PPM-type-like_dom_sf"/>
</dbReference>
<dbReference type="Proteomes" id="UP001556631">
    <property type="component" value="Unassembled WGS sequence"/>
</dbReference>
<dbReference type="RefSeq" id="WP_367991329.1">
    <property type="nucleotide sequence ID" value="NZ_JBFPJR010000004.1"/>
</dbReference>
<sequence length="273" mass="28470">MKKLVVHHGAATDVGLVRQINEDSHLAAPPVFVVADGMGGHDGGDIASEIVVQELARLADHKFDPEAGQVAITEALGLAQRRITAYVVDQQARGAHDFSSGTTCVAALLVEGSAGPQWLLANVGDSRIYRFYDGELAQVSVDHSLVQELVDAGNLTPEEAAHHPDRNVITRALGGLAPAVPDFFHAMLPPGARLLLCSDGVSGMIDDPAIAGILAESTDARDTAERLVAAAVAAGGRDNATAVVVDVVGLTDENPYDSAQQRASLEQKLGVLP</sequence>
<protein>
    <submittedName>
        <fullName evidence="2">PP2C family serine/threonine-protein phosphatase</fullName>
        <ecNumber evidence="2">3.1.3.16</ecNumber>
    </submittedName>
</protein>
<dbReference type="PROSITE" id="PS51746">
    <property type="entry name" value="PPM_2"/>
    <property type="match status" value="1"/>
</dbReference>
<keyword evidence="3" id="KW-1185">Reference proteome</keyword>
<reference evidence="2 3" key="1">
    <citation type="submission" date="2024-07" db="EMBL/GenBank/DDBJ databases">
        <authorList>
            <person name="Lee S."/>
            <person name="Kang M."/>
        </authorList>
    </citation>
    <scope>NUCLEOTIDE SEQUENCE [LARGE SCALE GENOMIC DNA]</scope>
    <source>
        <strain evidence="2 3">DS6</strain>
    </source>
</reference>
<evidence type="ECO:0000259" key="1">
    <source>
        <dbReference type="PROSITE" id="PS51746"/>
    </source>
</evidence>
<name>A0ABV3SUI2_9ACTN</name>
<feature type="domain" description="PPM-type phosphatase" evidence="1">
    <location>
        <begin position="7"/>
        <end position="247"/>
    </location>
</feature>
<dbReference type="SMART" id="SM00332">
    <property type="entry name" value="PP2Cc"/>
    <property type="match status" value="1"/>
</dbReference>
<keyword evidence="2" id="KW-0378">Hydrolase</keyword>
<dbReference type="PANTHER" id="PTHR47992">
    <property type="entry name" value="PROTEIN PHOSPHATASE"/>
    <property type="match status" value="1"/>
</dbReference>
<dbReference type="SUPFAM" id="SSF81606">
    <property type="entry name" value="PP2C-like"/>
    <property type="match status" value="1"/>
</dbReference>